<name>A0A9N8W4G7_9GLOM</name>
<dbReference type="AlphaFoldDB" id="A0A9N8W4G7"/>
<reference evidence="1" key="1">
    <citation type="submission" date="2021-06" db="EMBL/GenBank/DDBJ databases">
        <authorList>
            <person name="Kallberg Y."/>
            <person name="Tangrot J."/>
            <person name="Rosling A."/>
        </authorList>
    </citation>
    <scope>NUCLEOTIDE SEQUENCE</scope>
    <source>
        <strain evidence="1">IA702</strain>
    </source>
</reference>
<keyword evidence="2" id="KW-1185">Reference proteome</keyword>
<accession>A0A9N8W4G7</accession>
<dbReference type="Proteomes" id="UP000789572">
    <property type="component" value="Unassembled WGS sequence"/>
</dbReference>
<dbReference type="EMBL" id="CAJVPJ010000097">
    <property type="protein sequence ID" value="CAG8476899.1"/>
    <property type="molecule type" value="Genomic_DNA"/>
</dbReference>
<comment type="caution">
    <text evidence="1">The sequence shown here is derived from an EMBL/GenBank/DDBJ whole genome shotgun (WGS) entry which is preliminary data.</text>
</comment>
<proteinExistence type="predicted"/>
<organism evidence="1 2">
    <name type="scientific">Paraglomus occultum</name>
    <dbReference type="NCBI Taxonomy" id="144539"/>
    <lineage>
        <taxon>Eukaryota</taxon>
        <taxon>Fungi</taxon>
        <taxon>Fungi incertae sedis</taxon>
        <taxon>Mucoromycota</taxon>
        <taxon>Glomeromycotina</taxon>
        <taxon>Glomeromycetes</taxon>
        <taxon>Paraglomerales</taxon>
        <taxon>Paraglomeraceae</taxon>
        <taxon>Paraglomus</taxon>
    </lineage>
</organism>
<sequence>MTKTYIAISLYLFSCRENVCYPLSFFHAQRRPRLKRYGSARIGRRKMRVQKLGKANGRKEERKGVKRKEIYIGENAITQANIEMFTRFGNVAKEAEEEWRVYNLE</sequence>
<evidence type="ECO:0000313" key="1">
    <source>
        <dbReference type="EMBL" id="CAG8476899.1"/>
    </source>
</evidence>
<evidence type="ECO:0000313" key="2">
    <source>
        <dbReference type="Proteomes" id="UP000789572"/>
    </source>
</evidence>
<gene>
    <name evidence="1" type="ORF">POCULU_LOCUS1334</name>
</gene>
<protein>
    <submittedName>
        <fullName evidence="1">7771_t:CDS:1</fullName>
    </submittedName>
</protein>